<keyword evidence="1" id="KW-0963">Cytoplasm</keyword>
<dbReference type="PANTHER" id="PTHR38101:SF1">
    <property type="entry name" value="UPF0307 PROTEIN YJGA"/>
    <property type="match status" value="1"/>
</dbReference>
<dbReference type="eggNOG" id="COG3028">
    <property type="taxonomic scope" value="Bacteria"/>
</dbReference>
<evidence type="ECO:0000313" key="6">
    <source>
        <dbReference type="EMBL" id="EPR44959.1"/>
    </source>
</evidence>
<dbReference type="STRING" id="897.B2D07_11865"/>
<dbReference type="Pfam" id="PF04751">
    <property type="entry name" value="DarP"/>
    <property type="match status" value="1"/>
</dbReference>
<protein>
    <recommendedName>
        <fullName evidence="8">Ribosome-associated protein</fullName>
    </recommendedName>
</protein>
<dbReference type="GO" id="GO:0005829">
    <property type="term" value="C:cytosol"/>
    <property type="evidence" value="ECO:0007669"/>
    <property type="project" value="TreeGrafter"/>
</dbReference>
<evidence type="ECO:0000256" key="4">
    <source>
        <dbReference type="ARBA" id="ARBA00022884"/>
    </source>
</evidence>
<dbReference type="PANTHER" id="PTHR38101">
    <property type="entry name" value="UPF0307 PROTEIN YJGA"/>
    <property type="match status" value="1"/>
</dbReference>
<proteinExistence type="inferred from homology"/>
<dbReference type="GO" id="GO:0019843">
    <property type="term" value="F:rRNA binding"/>
    <property type="evidence" value="ECO:0007669"/>
    <property type="project" value="UniProtKB-KW"/>
</dbReference>
<sequence length="185" mass="21297">MVGRVTDNTPLENGDRFLHKETPPSKSRRKREMIELQNLGERLVALSRQQIDRLSLPPELREAVIFAGTLTRHGARRRQIQRIGALMREVDSDPIREGLDRLDQRCYDEILRFKNAESWRERLLAEGDAAVTAMATAFPAMDRRRVRQLLRNAQTTGRPAVRTRASKQLFRYIIGLLTEAPEPLS</sequence>
<comment type="caution">
    <text evidence="6">The sequence shown here is derived from an EMBL/GenBank/DDBJ whole genome shotgun (WGS) entry which is preliminary data.</text>
</comment>
<evidence type="ECO:0008006" key="8">
    <source>
        <dbReference type="Google" id="ProtNLM"/>
    </source>
</evidence>
<dbReference type="GO" id="GO:0042254">
    <property type="term" value="P:ribosome biogenesis"/>
    <property type="evidence" value="ECO:0007669"/>
    <property type="project" value="UniProtKB-KW"/>
</dbReference>
<evidence type="ECO:0000256" key="2">
    <source>
        <dbReference type="ARBA" id="ARBA00022517"/>
    </source>
</evidence>
<feature type="compositionally biased region" description="Polar residues" evidence="5">
    <location>
        <begin position="1"/>
        <end position="11"/>
    </location>
</feature>
<name>S7VDZ5_DESML</name>
<reference evidence="6 7" key="1">
    <citation type="journal article" date="2013" name="Genome Announc.">
        <title>Draft genome sequences for three mercury-methylating, sulfate-reducing bacteria.</title>
        <authorList>
            <person name="Brown S.D."/>
            <person name="Hurt R.A.Jr."/>
            <person name="Gilmour C.C."/>
            <person name="Elias D.A."/>
        </authorList>
    </citation>
    <scope>NUCLEOTIDE SEQUENCE [LARGE SCALE GENOMIC DNA]</scope>
    <source>
        <strain evidence="6 7">DSM 2059</strain>
    </source>
</reference>
<evidence type="ECO:0000256" key="5">
    <source>
        <dbReference type="SAM" id="MobiDB-lite"/>
    </source>
</evidence>
<feature type="compositionally biased region" description="Basic and acidic residues" evidence="5">
    <location>
        <begin position="13"/>
        <end position="23"/>
    </location>
</feature>
<evidence type="ECO:0000313" key="7">
    <source>
        <dbReference type="Proteomes" id="UP000014977"/>
    </source>
</evidence>
<dbReference type="PIRSF" id="PIRSF016183">
    <property type="entry name" value="UCP016183"/>
    <property type="match status" value="1"/>
</dbReference>
<dbReference type="Gene3D" id="1.10.60.30">
    <property type="entry name" value="PSPTO4464-like domains"/>
    <property type="match status" value="2"/>
</dbReference>
<organism evidence="6 7">
    <name type="scientific">Desulfococcus multivorans DSM 2059</name>
    <dbReference type="NCBI Taxonomy" id="1121405"/>
    <lineage>
        <taxon>Bacteria</taxon>
        <taxon>Pseudomonadati</taxon>
        <taxon>Thermodesulfobacteriota</taxon>
        <taxon>Desulfobacteria</taxon>
        <taxon>Desulfobacterales</taxon>
        <taxon>Desulfococcaceae</taxon>
        <taxon>Desulfococcus</taxon>
    </lineage>
</organism>
<dbReference type="InterPro" id="IPR006839">
    <property type="entry name" value="DarP"/>
</dbReference>
<keyword evidence="7" id="KW-1185">Reference proteome</keyword>
<keyword evidence="4" id="KW-0694">RNA-binding</keyword>
<dbReference type="HAMAP" id="MF_00765">
    <property type="entry name" value="DarP"/>
    <property type="match status" value="1"/>
</dbReference>
<dbReference type="Proteomes" id="UP000014977">
    <property type="component" value="Unassembled WGS sequence"/>
</dbReference>
<keyword evidence="2" id="KW-0690">Ribosome biogenesis</keyword>
<feature type="region of interest" description="Disordered" evidence="5">
    <location>
        <begin position="1"/>
        <end position="29"/>
    </location>
</feature>
<gene>
    <name evidence="6" type="ORF">dsmv_0995</name>
</gene>
<dbReference type="NCBIfam" id="NF003593">
    <property type="entry name" value="PRK05255.1-1"/>
    <property type="match status" value="1"/>
</dbReference>
<dbReference type="EMBL" id="ATHJ01000011">
    <property type="protein sequence ID" value="EPR44959.1"/>
    <property type="molecule type" value="Genomic_DNA"/>
</dbReference>
<dbReference type="CDD" id="cd16331">
    <property type="entry name" value="YjgA-like"/>
    <property type="match status" value="1"/>
</dbReference>
<dbReference type="AlphaFoldDB" id="S7VDZ5"/>
<evidence type="ECO:0000256" key="3">
    <source>
        <dbReference type="ARBA" id="ARBA00022730"/>
    </source>
</evidence>
<keyword evidence="3" id="KW-0699">rRNA-binding</keyword>
<evidence type="ECO:0000256" key="1">
    <source>
        <dbReference type="ARBA" id="ARBA00022490"/>
    </source>
</evidence>
<accession>S7VDZ5</accession>
<dbReference type="InterPro" id="IPR023153">
    <property type="entry name" value="DarP_sf"/>
</dbReference>
<dbReference type="RefSeq" id="WP_020875186.1">
    <property type="nucleotide sequence ID" value="NZ_ATHJ01000011.1"/>
</dbReference>
<dbReference type="SUPFAM" id="SSF158710">
    <property type="entry name" value="PSPTO4464-like"/>
    <property type="match status" value="1"/>
</dbReference>